<accession>A0ABN8ZZV1</accession>
<dbReference type="EMBL" id="OX459943">
    <property type="protein sequence ID" value="CAI9177676.1"/>
    <property type="molecule type" value="Genomic_DNA"/>
</dbReference>
<reference evidence="2" key="1">
    <citation type="submission" date="2023-04" db="EMBL/GenBank/DDBJ databases">
        <authorList>
            <consortium name="ELIXIR-Norway"/>
        </authorList>
    </citation>
    <scope>NUCLEOTIDE SEQUENCE [LARGE SCALE GENOMIC DNA]</scope>
</reference>
<evidence type="ECO:0000313" key="3">
    <source>
        <dbReference type="Proteomes" id="UP001176941"/>
    </source>
</evidence>
<gene>
    <name evidence="2" type="ORF">MRATA1EN1_LOCUS26638</name>
</gene>
<evidence type="ECO:0000313" key="2">
    <source>
        <dbReference type="EMBL" id="CAI9177676.1"/>
    </source>
</evidence>
<dbReference type="Proteomes" id="UP001176941">
    <property type="component" value="Chromosome 7"/>
</dbReference>
<keyword evidence="1" id="KW-1133">Transmembrane helix</keyword>
<keyword evidence="1" id="KW-0812">Transmembrane</keyword>
<keyword evidence="1" id="KW-0472">Membrane</keyword>
<keyword evidence="3" id="KW-1185">Reference proteome</keyword>
<evidence type="ECO:0000256" key="1">
    <source>
        <dbReference type="SAM" id="Phobius"/>
    </source>
</evidence>
<name>A0ABN8ZZV1_RANTA</name>
<sequence length="155" mass="17402">MNVEELLRSCHGEVYVGATRIPFGPHLFSKNLCIGLPSPNLSHYEDPLWAKVTPEQIMGNPREPYEGSQKQGSSPKAAVTLGWLYKAAELRVGSFSCFPRRPLSFQVFWSLTTGISIFLWVLSGFQFLVLEDISPGFVPAAAFSSRMRITRPRPW</sequence>
<organism evidence="2 3">
    <name type="scientific">Rangifer tarandus platyrhynchus</name>
    <name type="common">Svalbard reindeer</name>
    <dbReference type="NCBI Taxonomy" id="3082113"/>
    <lineage>
        <taxon>Eukaryota</taxon>
        <taxon>Metazoa</taxon>
        <taxon>Chordata</taxon>
        <taxon>Craniata</taxon>
        <taxon>Vertebrata</taxon>
        <taxon>Euteleostomi</taxon>
        <taxon>Mammalia</taxon>
        <taxon>Eutheria</taxon>
        <taxon>Laurasiatheria</taxon>
        <taxon>Artiodactyla</taxon>
        <taxon>Ruminantia</taxon>
        <taxon>Pecora</taxon>
        <taxon>Cervidae</taxon>
        <taxon>Odocoileinae</taxon>
        <taxon>Rangifer</taxon>
    </lineage>
</organism>
<feature type="transmembrane region" description="Helical" evidence="1">
    <location>
        <begin position="107"/>
        <end position="129"/>
    </location>
</feature>
<proteinExistence type="predicted"/>
<protein>
    <submittedName>
        <fullName evidence="2">Uncharacterized protein</fullName>
    </submittedName>
</protein>